<feature type="region of interest" description="Disordered" evidence="2">
    <location>
        <begin position="973"/>
        <end position="1125"/>
    </location>
</feature>
<dbReference type="InterPro" id="IPR011009">
    <property type="entry name" value="Kinase-like_dom_sf"/>
</dbReference>
<dbReference type="PROSITE" id="PS50297">
    <property type="entry name" value="ANK_REP_REGION"/>
    <property type="match status" value="2"/>
</dbReference>
<dbReference type="InterPro" id="IPR001245">
    <property type="entry name" value="Ser-Thr/Tyr_kinase_cat_dom"/>
</dbReference>
<dbReference type="AlphaFoldDB" id="A0A8C9YHH4"/>
<feature type="compositionally biased region" description="Polar residues" evidence="2">
    <location>
        <begin position="870"/>
        <end position="882"/>
    </location>
</feature>
<dbReference type="RefSeq" id="XP_031166781.1">
    <property type="nucleotide sequence ID" value="XM_031310921.2"/>
</dbReference>
<reference evidence="4" key="2">
    <citation type="submission" date="2025-09" db="UniProtKB">
        <authorList>
            <consortium name="Ensembl"/>
        </authorList>
    </citation>
    <scope>IDENTIFICATION</scope>
</reference>
<evidence type="ECO:0000256" key="2">
    <source>
        <dbReference type="SAM" id="MobiDB-lite"/>
    </source>
</evidence>
<evidence type="ECO:0000259" key="3">
    <source>
        <dbReference type="PROSITE" id="PS50011"/>
    </source>
</evidence>
<name>A0A8C9YHH4_SANLU</name>
<keyword evidence="5" id="KW-1185">Reference proteome</keyword>
<dbReference type="Pfam" id="PF07714">
    <property type="entry name" value="PK_Tyr_Ser-Thr"/>
    <property type="match status" value="1"/>
</dbReference>
<dbReference type="PANTHER" id="PTHR23060">
    <property type="entry name" value="TESTIS EXPRESSED GENE 14"/>
    <property type="match status" value="1"/>
</dbReference>
<dbReference type="InterPro" id="IPR036770">
    <property type="entry name" value="Ankyrin_rpt-contain_sf"/>
</dbReference>
<keyword evidence="1" id="KW-0040">ANK repeat</keyword>
<dbReference type="GO" id="GO:0051306">
    <property type="term" value="P:mitotic sister chromatid separation"/>
    <property type="evidence" value="ECO:0007669"/>
    <property type="project" value="InterPro"/>
</dbReference>
<feature type="compositionally biased region" description="Acidic residues" evidence="2">
    <location>
        <begin position="1052"/>
        <end position="1070"/>
    </location>
</feature>
<feature type="compositionally biased region" description="Basic and acidic residues" evidence="2">
    <location>
        <begin position="1221"/>
        <end position="1235"/>
    </location>
</feature>
<dbReference type="OrthoDB" id="5962695at2759"/>
<feature type="region of interest" description="Disordered" evidence="2">
    <location>
        <begin position="1216"/>
        <end position="1235"/>
    </location>
</feature>
<dbReference type="Proteomes" id="UP000694568">
    <property type="component" value="Unplaced"/>
</dbReference>
<protein>
    <recommendedName>
        <fullName evidence="3">Protein kinase domain-containing protein</fullName>
    </recommendedName>
</protein>
<dbReference type="SUPFAM" id="SSF48403">
    <property type="entry name" value="Ankyrin repeat"/>
    <property type="match status" value="1"/>
</dbReference>
<gene>
    <name evidence="4" type="primary">LOC116058196</name>
</gene>
<dbReference type="GO" id="GO:0045171">
    <property type="term" value="C:intercellular bridge"/>
    <property type="evidence" value="ECO:0007669"/>
    <property type="project" value="TreeGrafter"/>
</dbReference>
<dbReference type="PROSITE" id="PS50088">
    <property type="entry name" value="ANK_REPEAT"/>
    <property type="match status" value="2"/>
</dbReference>
<dbReference type="PANTHER" id="PTHR23060:SF3">
    <property type="entry name" value="TESTIS EXPRESSED 14, INTERCELLULAR BRIDGE FORMING FACTOR"/>
    <property type="match status" value="1"/>
</dbReference>
<dbReference type="PROSITE" id="PS50011">
    <property type="entry name" value="PROTEIN_KINASE_DOM"/>
    <property type="match status" value="1"/>
</dbReference>
<dbReference type="GO" id="GO:0004672">
    <property type="term" value="F:protein kinase activity"/>
    <property type="evidence" value="ECO:0007669"/>
    <property type="project" value="InterPro"/>
</dbReference>
<dbReference type="GO" id="GO:0005524">
    <property type="term" value="F:ATP binding"/>
    <property type="evidence" value="ECO:0007669"/>
    <property type="project" value="InterPro"/>
</dbReference>
<dbReference type="Gene3D" id="1.25.40.20">
    <property type="entry name" value="Ankyrin repeat-containing domain"/>
    <property type="match status" value="1"/>
</dbReference>
<dbReference type="GO" id="GO:0030496">
    <property type="term" value="C:midbody"/>
    <property type="evidence" value="ECO:0007669"/>
    <property type="project" value="TreeGrafter"/>
</dbReference>
<accession>A0A8C9YHH4</accession>
<dbReference type="InterPro" id="IPR039339">
    <property type="entry name" value="Tex14"/>
</dbReference>
<dbReference type="GO" id="GO:0000776">
    <property type="term" value="C:kinetochore"/>
    <property type="evidence" value="ECO:0007669"/>
    <property type="project" value="TreeGrafter"/>
</dbReference>
<feature type="region of interest" description="Disordered" evidence="2">
    <location>
        <begin position="1156"/>
        <end position="1181"/>
    </location>
</feature>
<sequence length="1235" mass="136456">MNALLFPCPVHTGVVTTGGAHAQLHKYTLDRNLTKLEKLLNKGVDVDCENHLGQTPLFCAALLGQVKVMELLLHYGADPNHRCEDGSTPVHAGVFSCNPSVVNGLLDAGGDLRLHDVEGRTPFDWLRAVKQEDSDKMQEFLGSCMSSMQQLCQSPAATNLSSNSSHVSTSVLLHPVSLLDRLKARGNDKQVNKRTNRKSSGTEAHCLGFGKLCVNKPCPTMAVPASIPLIRDSDLSQADDDEPLRSFTCGSLTSMTNYSWRGSRVTVKTMRDSQTAYLDLLLIEQEYCSQLFHPQLLQLMAVSVSDDLQRTSLVFEPVNVGTLHNLLHNRRTEFPVLQNRWLLSVILQVCEGLQYIHRGGLVMRALSSHSVVLTKFTVAKLTGLCFMVPSSQSTCVKPPMHTVLPPSLYRWAAPEVIKQRPCTKLADIYSLCALIQELYTDREPWDTVDLNGIKQAMDAGRALAVDSSIPQPYYDVVLKGLQPHPQDRTCSLQSLCYTLQHDIKRFSLEEQLSGGLCAYPEQDLGPSEVQTTAEQTIMGEPVQSGTEHNTQTWTFARPVKVKADTVVARQLYRGEEPKLGRDRDECMGGDTMPHQLYPYKDMLHLLAEFDSVSVEEEPEPEADIDRELVEQLDGLKLISDQQISTIAVNLKVSRELLQQANRSLDTVEKHLQVDHRGLDSATRLRDAPSYIYTDTSCASSLSSFSISSTNLSGVSTAVGPPSKQYCLLSHREDHWGSNLEAQLLNRDWELLSQEELTLWLSRYPAEQQQYEEGWSPPWLSSGCYMTESRSVVADHSTEELSQYRSALDSSLLNIVSGKKQQKSNSQENADVTMEVCRPEASGSLLLDTHNTKYESFPNNSEKTDSDPEISETQAQYTPSPNTAHFDMAGLAELSSISYSPAQPQEKLYSISYSPGQPQGKLYSISVSGQAPPCNSTPRSPDVRRRVMTGTTEANLADSPVCSHLSSVHLRTESFTTPRESWTPPFDTDPASSPQGSITASQEEGQSDTISPSCIGEQKLEKEEEEEGAGVSEQEQIVERQEEMDGTSQPSVEAEEEEEDRAEDELDEMEEGLQMIKGCTEEEKNMEEEEGGRHVEEGSEEEECGCCDAQRDVGSEVEEEEDEDIGDRRKEITFGNGEETGGNALVKISELDADTVSAHQKEGLRESLGSQQSPSLLEDTKRANSTLDDVLQAFVVEGTRKSPGTSGRVATLCQLFEGQTGDDEHPAGDHAHSQLP</sequence>
<reference evidence="4" key="1">
    <citation type="submission" date="2025-08" db="UniProtKB">
        <authorList>
            <consortium name="Ensembl"/>
        </authorList>
    </citation>
    <scope>IDENTIFICATION</scope>
</reference>
<dbReference type="GO" id="GO:0007140">
    <property type="term" value="P:male meiotic nuclear division"/>
    <property type="evidence" value="ECO:0007669"/>
    <property type="project" value="InterPro"/>
</dbReference>
<organism evidence="4 5">
    <name type="scientific">Sander lucioperca</name>
    <name type="common">Pike-perch</name>
    <name type="synonym">Perca lucioperca</name>
    <dbReference type="NCBI Taxonomy" id="283035"/>
    <lineage>
        <taxon>Eukaryota</taxon>
        <taxon>Metazoa</taxon>
        <taxon>Chordata</taxon>
        <taxon>Craniata</taxon>
        <taxon>Vertebrata</taxon>
        <taxon>Euteleostomi</taxon>
        <taxon>Actinopterygii</taxon>
        <taxon>Neopterygii</taxon>
        <taxon>Teleostei</taxon>
        <taxon>Neoteleostei</taxon>
        <taxon>Acanthomorphata</taxon>
        <taxon>Eupercaria</taxon>
        <taxon>Perciformes</taxon>
        <taxon>Percoidei</taxon>
        <taxon>Percidae</taxon>
        <taxon>Luciopercinae</taxon>
        <taxon>Sander</taxon>
    </lineage>
</organism>
<proteinExistence type="predicted"/>
<dbReference type="SUPFAM" id="SSF56112">
    <property type="entry name" value="Protein kinase-like (PK-like)"/>
    <property type="match status" value="1"/>
</dbReference>
<dbReference type="Ensembl" id="ENSSLUT00000025813.1">
    <property type="protein sequence ID" value="ENSSLUP00000025007.1"/>
    <property type="gene ID" value="ENSSLUG00000011394.1"/>
</dbReference>
<dbReference type="GO" id="GO:0007094">
    <property type="term" value="P:mitotic spindle assembly checkpoint signaling"/>
    <property type="evidence" value="ECO:0007669"/>
    <property type="project" value="InterPro"/>
</dbReference>
<dbReference type="SMART" id="SM00248">
    <property type="entry name" value="ANK"/>
    <property type="match status" value="3"/>
</dbReference>
<feature type="repeat" description="ANK" evidence="1">
    <location>
        <begin position="85"/>
        <end position="117"/>
    </location>
</feature>
<dbReference type="GeneID" id="116058196"/>
<evidence type="ECO:0000256" key="1">
    <source>
        <dbReference type="PROSITE-ProRule" id="PRU00023"/>
    </source>
</evidence>
<evidence type="ECO:0000313" key="4">
    <source>
        <dbReference type="Ensembl" id="ENSSLUP00000025007.1"/>
    </source>
</evidence>
<dbReference type="GO" id="GO:0043063">
    <property type="term" value="P:intercellular bridge organization"/>
    <property type="evidence" value="ECO:0007669"/>
    <property type="project" value="InterPro"/>
</dbReference>
<dbReference type="InterPro" id="IPR002110">
    <property type="entry name" value="Ankyrin_rpt"/>
</dbReference>
<feature type="domain" description="Protein kinase" evidence="3">
    <location>
        <begin position="241"/>
        <end position="504"/>
    </location>
</feature>
<feature type="compositionally biased region" description="Polar residues" evidence="2">
    <location>
        <begin position="989"/>
        <end position="1011"/>
    </location>
</feature>
<feature type="repeat" description="ANK" evidence="1">
    <location>
        <begin position="52"/>
        <end position="84"/>
    </location>
</feature>
<feature type="region of interest" description="Disordered" evidence="2">
    <location>
        <begin position="848"/>
        <end position="883"/>
    </location>
</feature>
<dbReference type="Gene3D" id="1.10.510.10">
    <property type="entry name" value="Transferase(Phosphotransferase) domain 1"/>
    <property type="match status" value="1"/>
</dbReference>
<dbReference type="GO" id="GO:0008608">
    <property type="term" value="P:attachment of spindle microtubules to kinetochore"/>
    <property type="evidence" value="ECO:0007669"/>
    <property type="project" value="InterPro"/>
</dbReference>
<dbReference type="GeneTree" id="ENSGT00390000015123"/>
<dbReference type="Pfam" id="PF12796">
    <property type="entry name" value="Ank_2"/>
    <property type="match status" value="1"/>
</dbReference>
<evidence type="ECO:0000313" key="5">
    <source>
        <dbReference type="Proteomes" id="UP000694568"/>
    </source>
</evidence>
<dbReference type="InterPro" id="IPR000719">
    <property type="entry name" value="Prot_kinase_dom"/>
</dbReference>
<feature type="compositionally biased region" description="Acidic residues" evidence="2">
    <location>
        <begin position="1114"/>
        <end position="1124"/>
    </location>
</feature>